<keyword evidence="1" id="KW-1133">Transmembrane helix</keyword>
<dbReference type="SMART" id="SM00052">
    <property type="entry name" value="EAL"/>
    <property type="match status" value="1"/>
</dbReference>
<dbReference type="Proteomes" id="UP000638188">
    <property type="component" value="Unassembled WGS sequence"/>
</dbReference>
<sequence>MQLQRQLPLRYKFWAVNGVAFFSILVLVIVAMILEQRSVNQTRQQQAHSLLQLWHGESALHLEGPLQPLILRPDAMAGVERELLDAAGPETRWVELGGFTLWGIERPVGAWVLGRADPGALAVLVSGKSFQQIFLERAPIYALAVLVLMLVVLTGSQLLIRFVDTYQNRLRTLAHFDPLTGLPNRVLARDRLEHAKDRIDRRGGWLAVLFIDLDRFKTLNDSYGHDFGDLVLQGVAQRLQERCRSEDTLARLGGDEFLMILEQLPSPGAASQVARGLLDSLKVPLLLDEARELYVGASIGIALYPKDGSNAHELIRNADAAMYRAKAQGRNTYSHYLPCLTEEARARFELERSLRGALQNDELRLHYQPLVDLASGRCIGAEALLRWQSAEHGTVGPDRFIPLAEESGQIVALGTWVLHQACQQASQWRREGVLLDTIAVNLSPIQFMQRNIVQIVRDALDISGLPAACLELEITEGALMQHIAQAEETLKALRTLGVRISVDDFGTGYSSLAYLRRFALDKLKIDKSFLAGLPEDPSDSQLVQTIIALARNMQLSVLAEGVETGDQEVWLRQHGCDQCQGYLLGRPMAAAAFSDHWQAQQRG</sequence>
<dbReference type="Pfam" id="PF00990">
    <property type="entry name" value="GGDEF"/>
    <property type="match status" value="1"/>
</dbReference>
<dbReference type="Pfam" id="PF00563">
    <property type="entry name" value="EAL"/>
    <property type="match status" value="1"/>
</dbReference>
<dbReference type="PANTHER" id="PTHR44757:SF2">
    <property type="entry name" value="BIOFILM ARCHITECTURE MAINTENANCE PROTEIN MBAA"/>
    <property type="match status" value="1"/>
</dbReference>
<evidence type="ECO:0000256" key="1">
    <source>
        <dbReference type="SAM" id="Phobius"/>
    </source>
</evidence>
<keyword evidence="5" id="KW-1185">Reference proteome</keyword>
<keyword evidence="1" id="KW-0472">Membrane</keyword>
<dbReference type="InterPro" id="IPR000160">
    <property type="entry name" value="GGDEF_dom"/>
</dbReference>
<dbReference type="SMART" id="SM00267">
    <property type="entry name" value="GGDEF"/>
    <property type="match status" value="1"/>
</dbReference>
<dbReference type="InterPro" id="IPR035919">
    <property type="entry name" value="EAL_sf"/>
</dbReference>
<dbReference type="InterPro" id="IPR052155">
    <property type="entry name" value="Biofilm_reg_signaling"/>
</dbReference>
<dbReference type="SUPFAM" id="SSF141868">
    <property type="entry name" value="EAL domain-like"/>
    <property type="match status" value="1"/>
</dbReference>
<dbReference type="InterPro" id="IPR029787">
    <property type="entry name" value="Nucleotide_cyclase"/>
</dbReference>
<evidence type="ECO:0000259" key="2">
    <source>
        <dbReference type="PROSITE" id="PS50883"/>
    </source>
</evidence>
<accession>A0ABQ1PDQ4</accession>
<dbReference type="Gene3D" id="3.20.20.450">
    <property type="entry name" value="EAL domain"/>
    <property type="match status" value="1"/>
</dbReference>
<dbReference type="SUPFAM" id="SSF55073">
    <property type="entry name" value="Nucleotide cyclase"/>
    <property type="match status" value="1"/>
</dbReference>
<evidence type="ECO:0000259" key="3">
    <source>
        <dbReference type="PROSITE" id="PS50887"/>
    </source>
</evidence>
<feature type="domain" description="EAL" evidence="2">
    <location>
        <begin position="347"/>
        <end position="601"/>
    </location>
</feature>
<keyword evidence="1" id="KW-0812">Transmembrane</keyword>
<dbReference type="PANTHER" id="PTHR44757">
    <property type="entry name" value="DIGUANYLATE CYCLASE DGCP"/>
    <property type="match status" value="1"/>
</dbReference>
<organism evidence="4 5">
    <name type="scientific">Halopseudomonas salina</name>
    <dbReference type="NCBI Taxonomy" id="1323744"/>
    <lineage>
        <taxon>Bacteria</taxon>
        <taxon>Pseudomonadati</taxon>
        <taxon>Pseudomonadota</taxon>
        <taxon>Gammaproteobacteria</taxon>
        <taxon>Pseudomonadales</taxon>
        <taxon>Pseudomonadaceae</taxon>
        <taxon>Halopseudomonas</taxon>
    </lineage>
</organism>
<evidence type="ECO:0008006" key="6">
    <source>
        <dbReference type="Google" id="ProtNLM"/>
    </source>
</evidence>
<gene>
    <name evidence="4" type="ORF">GCM10007418_13470</name>
</gene>
<dbReference type="PROSITE" id="PS50883">
    <property type="entry name" value="EAL"/>
    <property type="match status" value="1"/>
</dbReference>
<dbReference type="InterPro" id="IPR001633">
    <property type="entry name" value="EAL_dom"/>
</dbReference>
<dbReference type="PROSITE" id="PS50887">
    <property type="entry name" value="GGDEF"/>
    <property type="match status" value="1"/>
</dbReference>
<dbReference type="CDD" id="cd01949">
    <property type="entry name" value="GGDEF"/>
    <property type="match status" value="1"/>
</dbReference>
<evidence type="ECO:0000313" key="4">
    <source>
        <dbReference type="EMBL" id="GGC95211.1"/>
    </source>
</evidence>
<dbReference type="RefSeq" id="WP_150276542.1">
    <property type="nucleotide sequence ID" value="NZ_BMFF01000002.1"/>
</dbReference>
<dbReference type="InterPro" id="IPR043128">
    <property type="entry name" value="Rev_trsase/Diguanyl_cyclase"/>
</dbReference>
<proteinExistence type="predicted"/>
<feature type="domain" description="GGDEF" evidence="3">
    <location>
        <begin position="204"/>
        <end position="338"/>
    </location>
</feature>
<dbReference type="EMBL" id="BMFF01000002">
    <property type="protein sequence ID" value="GGC95211.1"/>
    <property type="molecule type" value="Genomic_DNA"/>
</dbReference>
<protein>
    <recommendedName>
        <fullName evidence="6">Diguanylate cyclase (GGDEF) domain-containing protein</fullName>
    </recommendedName>
</protein>
<dbReference type="Gene3D" id="3.30.70.270">
    <property type="match status" value="1"/>
</dbReference>
<dbReference type="CDD" id="cd01948">
    <property type="entry name" value="EAL"/>
    <property type="match status" value="1"/>
</dbReference>
<comment type="caution">
    <text evidence="4">The sequence shown here is derived from an EMBL/GenBank/DDBJ whole genome shotgun (WGS) entry which is preliminary data.</text>
</comment>
<dbReference type="NCBIfam" id="TIGR00254">
    <property type="entry name" value="GGDEF"/>
    <property type="match status" value="1"/>
</dbReference>
<feature type="transmembrane region" description="Helical" evidence="1">
    <location>
        <begin position="138"/>
        <end position="160"/>
    </location>
</feature>
<reference evidence="5" key="1">
    <citation type="journal article" date="2019" name="Int. J. Syst. Evol. Microbiol.">
        <title>The Global Catalogue of Microorganisms (GCM) 10K type strain sequencing project: providing services to taxonomists for standard genome sequencing and annotation.</title>
        <authorList>
            <consortium name="The Broad Institute Genomics Platform"/>
            <consortium name="The Broad Institute Genome Sequencing Center for Infectious Disease"/>
            <person name="Wu L."/>
            <person name="Ma J."/>
        </authorList>
    </citation>
    <scope>NUCLEOTIDE SEQUENCE [LARGE SCALE GENOMIC DNA]</scope>
    <source>
        <strain evidence="5">CGMCC 1.12482</strain>
    </source>
</reference>
<name>A0ABQ1PDQ4_9GAMM</name>
<feature type="transmembrane region" description="Helical" evidence="1">
    <location>
        <begin position="13"/>
        <end position="34"/>
    </location>
</feature>
<evidence type="ECO:0000313" key="5">
    <source>
        <dbReference type="Proteomes" id="UP000638188"/>
    </source>
</evidence>